<comment type="caution">
    <text evidence="1">The sequence shown here is derived from an EMBL/GenBank/DDBJ whole genome shotgun (WGS) entry which is preliminary data.</text>
</comment>
<name>A0ABQ5AHY6_9ASTR</name>
<keyword evidence="2" id="KW-1185">Reference proteome</keyword>
<proteinExistence type="predicted"/>
<dbReference type="Proteomes" id="UP001151760">
    <property type="component" value="Unassembled WGS sequence"/>
</dbReference>
<dbReference type="EMBL" id="BQNB010012251">
    <property type="protein sequence ID" value="GJT01182.1"/>
    <property type="molecule type" value="Genomic_DNA"/>
</dbReference>
<reference evidence="1" key="2">
    <citation type="submission" date="2022-01" db="EMBL/GenBank/DDBJ databases">
        <authorList>
            <person name="Yamashiro T."/>
            <person name="Shiraishi A."/>
            <person name="Satake H."/>
            <person name="Nakayama K."/>
        </authorList>
    </citation>
    <scope>NUCLEOTIDE SEQUENCE</scope>
</reference>
<evidence type="ECO:0000313" key="1">
    <source>
        <dbReference type="EMBL" id="GJT01182.1"/>
    </source>
</evidence>
<gene>
    <name evidence="1" type="ORF">Tco_0822351</name>
</gene>
<accession>A0ABQ5AHY6</accession>
<protein>
    <submittedName>
        <fullName evidence="1">Uncharacterized protein</fullName>
    </submittedName>
</protein>
<evidence type="ECO:0000313" key="2">
    <source>
        <dbReference type="Proteomes" id="UP001151760"/>
    </source>
</evidence>
<reference evidence="1" key="1">
    <citation type="journal article" date="2022" name="Int. J. Mol. Sci.">
        <title>Draft Genome of Tanacetum Coccineum: Genomic Comparison of Closely Related Tanacetum-Family Plants.</title>
        <authorList>
            <person name="Yamashiro T."/>
            <person name="Shiraishi A."/>
            <person name="Nakayama K."/>
            <person name="Satake H."/>
        </authorList>
    </citation>
    <scope>NUCLEOTIDE SEQUENCE</scope>
</reference>
<organism evidence="1 2">
    <name type="scientific">Tanacetum coccineum</name>
    <dbReference type="NCBI Taxonomy" id="301880"/>
    <lineage>
        <taxon>Eukaryota</taxon>
        <taxon>Viridiplantae</taxon>
        <taxon>Streptophyta</taxon>
        <taxon>Embryophyta</taxon>
        <taxon>Tracheophyta</taxon>
        <taxon>Spermatophyta</taxon>
        <taxon>Magnoliopsida</taxon>
        <taxon>eudicotyledons</taxon>
        <taxon>Gunneridae</taxon>
        <taxon>Pentapetalae</taxon>
        <taxon>asterids</taxon>
        <taxon>campanulids</taxon>
        <taxon>Asterales</taxon>
        <taxon>Asteraceae</taxon>
        <taxon>Asteroideae</taxon>
        <taxon>Anthemideae</taxon>
        <taxon>Anthemidinae</taxon>
        <taxon>Tanacetum</taxon>
    </lineage>
</organism>
<sequence>MWTNPMSRDSNVEYLRANLNIKGMSNSNPSLLRTVTDWKGKPSLRSTERSLLHDNIVPKPDLALELDPEPMQEDQTGSNSGKLHVSLAGPNPEHMDDEFLATAYPKVHGKNLKLSLTGAMCHRRKSEKSILVLHNSCTKSCKFLDEGDEWSDFRERCGDCLLASVLIGFHEPLGRFVARTSYQCAQGLVQAKRTCNFPEFDPVWFFLHGSRVGPDTILAWRVILLRLPKRSALKSNHVSSSLKAITPDSSATSVDLREGFPFQSVTVLSNEGSVHLILRTPSLYFKEQMPTDLTLRNEDIIGEACSLDLKIPWNS</sequence>